<dbReference type="Pfam" id="PF00034">
    <property type="entry name" value="Cytochrom_C"/>
    <property type="match status" value="2"/>
</dbReference>
<dbReference type="InterPro" id="IPR036909">
    <property type="entry name" value="Cyt_c-like_dom_sf"/>
</dbReference>
<name>A0A845U639_9PROT</name>
<keyword evidence="2 6" id="KW-0349">Heme</keyword>
<evidence type="ECO:0000256" key="3">
    <source>
        <dbReference type="ARBA" id="ARBA00022723"/>
    </source>
</evidence>
<keyword evidence="7" id="KW-0732">Signal</keyword>
<evidence type="ECO:0000256" key="5">
    <source>
        <dbReference type="ARBA" id="ARBA00023004"/>
    </source>
</evidence>
<evidence type="ECO:0000256" key="1">
    <source>
        <dbReference type="ARBA" id="ARBA00022448"/>
    </source>
</evidence>
<organism evidence="9">
    <name type="scientific">Acidithiobacillus ferrianus</name>
    <dbReference type="NCBI Taxonomy" id="2678518"/>
    <lineage>
        <taxon>Bacteria</taxon>
        <taxon>Pseudomonadati</taxon>
        <taxon>Pseudomonadota</taxon>
        <taxon>Acidithiobacillia</taxon>
        <taxon>Acidithiobacillales</taxon>
        <taxon>Acidithiobacillaceae</taxon>
        <taxon>Acidithiobacillus</taxon>
    </lineage>
</organism>
<comment type="caution">
    <text evidence="9">The sequence shown here is derived from an EMBL/GenBank/DDBJ whole genome shotgun (WGS) entry which is preliminary data.</text>
</comment>
<gene>
    <name evidence="9" type="ORF">GL267_02995</name>
</gene>
<accession>A0A845U639</accession>
<feature type="domain" description="Cytochrome c" evidence="8">
    <location>
        <begin position="79"/>
        <end position="165"/>
    </location>
</feature>
<evidence type="ECO:0000313" key="9">
    <source>
        <dbReference type="EMBL" id="NDU41649.1"/>
    </source>
</evidence>
<dbReference type="GO" id="GO:0009055">
    <property type="term" value="F:electron transfer activity"/>
    <property type="evidence" value="ECO:0007669"/>
    <property type="project" value="InterPro"/>
</dbReference>
<evidence type="ECO:0000259" key="8">
    <source>
        <dbReference type="PROSITE" id="PS51007"/>
    </source>
</evidence>
<protein>
    <submittedName>
        <fullName evidence="9">C-type cytochrome</fullName>
    </submittedName>
</protein>
<evidence type="ECO:0000256" key="6">
    <source>
        <dbReference type="PROSITE-ProRule" id="PRU00433"/>
    </source>
</evidence>
<evidence type="ECO:0000256" key="4">
    <source>
        <dbReference type="ARBA" id="ARBA00022982"/>
    </source>
</evidence>
<dbReference type="Gene3D" id="1.10.760.10">
    <property type="entry name" value="Cytochrome c-like domain"/>
    <property type="match status" value="2"/>
</dbReference>
<evidence type="ECO:0000256" key="2">
    <source>
        <dbReference type="ARBA" id="ARBA00022617"/>
    </source>
</evidence>
<dbReference type="GO" id="GO:0020037">
    <property type="term" value="F:heme binding"/>
    <property type="evidence" value="ECO:0007669"/>
    <property type="project" value="InterPro"/>
</dbReference>
<reference evidence="9" key="1">
    <citation type="submission" date="2019-11" db="EMBL/GenBank/DDBJ databases">
        <title>Acidithiobacillus ferrianus sp. nov.: a facultatively anaerobic and extremely acidophilic chemolithoautotroph.</title>
        <authorList>
            <person name="Norris P.R."/>
            <person name="Falagan C."/>
            <person name="Moya-Beltran A."/>
            <person name="Castro M."/>
            <person name="Quatrini R."/>
            <person name="Johnson D.B."/>
        </authorList>
    </citation>
    <scope>NUCLEOTIDE SEQUENCE [LARGE SCALE GENOMIC DNA]</scope>
    <source>
        <strain evidence="9">MG</strain>
    </source>
</reference>
<dbReference type="PANTHER" id="PTHR33751">
    <property type="entry name" value="CBB3-TYPE CYTOCHROME C OXIDASE SUBUNIT FIXP"/>
    <property type="match status" value="1"/>
</dbReference>
<dbReference type="InterPro" id="IPR009056">
    <property type="entry name" value="Cyt_c-like_dom"/>
</dbReference>
<proteinExistence type="predicted"/>
<dbReference type="PROSITE" id="PS51007">
    <property type="entry name" value="CYTC"/>
    <property type="match status" value="2"/>
</dbReference>
<keyword evidence="4" id="KW-0249">Electron transport</keyword>
<dbReference type="SUPFAM" id="SSF46626">
    <property type="entry name" value="Cytochrome c"/>
    <property type="match status" value="2"/>
</dbReference>
<dbReference type="AlphaFoldDB" id="A0A845U639"/>
<sequence>MVRLSCTKRPGITKMTVSIVLIGMSTMFFSATKGEAATVRDNKPVAAAVTSAGGTTSTVSSATVATATTSSAASTQTTANTKNGGIPQSVSSTCMACHGMTGISPQGAMFPDLAGQWAPYIVKQLDNFRSHTRADPMAKAIMWGMAASLTPAQVQHVADYYSRQAPAKGKVVNPKLAAAGKKIYEGGISTTHVPACMACHGPTGLGDPPLFPRLAGQRQAYVVLQLNYFKKGLRTNDPHAIMRYVASRLSEAQITGLAAYVRSLPGGADE</sequence>
<feature type="domain" description="Cytochrome c" evidence="8">
    <location>
        <begin position="175"/>
        <end position="265"/>
    </location>
</feature>
<feature type="chain" id="PRO_5032962529" evidence="7">
    <location>
        <begin position="31"/>
        <end position="270"/>
    </location>
</feature>
<dbReference type="PANTHER" id="PTHR33751:SF9">
    <property type="entry name" value="CYTOCHROME C4"/>
    <property type="match status" value="1"/>
</dbReference>
<keyword evidence="1" id="KW-0813">Transport</keyword>
<feature type="signal peptide" evidence="7">
    <location>
        <begin position="1"/>
        <end position="30"/>
    </location>
</feature>
<keyword evidence="3 6" id="KW-0479">Metal-binding</keyword>
<keyword evidence="5 6" id="KW-0408">Iron</keyword>
<dbReference type="GO" id="GO:0046872">
    <property type="term" value="F:metal ion binding"/>
    <property type="evidence" value="ECO:0007669"/>
    <property type="project" value="UniProtKB-KW"/>
</dbReference>
<evidence type="ECO:0000256" key="7">
    <source>
        <dbReference type="SAM" id="SignalP"/>
    </source>
</evidence>
<dbReference type="EMBL" id="WNJL01000012">
    <property type="protein sequence ID" value="NDU41649.1"/>
    <property type="molecule type" value="Genomic_DNA"/>
</dbReference>
<dbReference type="InterPro" id="IPR050597">
    <property type="entry name" value="Cytochrome_c_Oxidase_Subunit"/>
</dbReference>